<keyword evidence="3" id="KW-1185">Reference proteome</keyword>
<dbReference type="Proteomes" id="UP000322983">
    <property type="component" value="Chromosome"/>
</dbReference>
<dbReference type="AlphaFoldDB" id="A0A510E733"/>
<reference evidence="4" key="1">
    <citation type="submission" date="2018-09" db="EMBL/GenBank/DDBJ databases">
        <title>Complete Genome Sequencing of Sulfolobus sp. JCM 16834.</title>
        <authorList>
            <person name="Kato S."/>
            <person name="Itoh T."/>
            <person name="Ohkuma M."/>
        </authorList>
    </citation>
    <scope>NUCLEOTIDE SEQUENCE [LARGE SCALE GENOMIC DNA]</scope>
    <source>
        <strain evidence="4">IC-007</strain>
    </source>
</reference>
<reference evidence="2 3" key="2">
    <citation type="journal article" date="2020" name="Int. J. Syst. Evol. Microbiol.">
        <title>Sulfuracidifex tepidarius gen. nov., sp. nov. and transfer of Sulfolobus metallicus Huber and Stetter 1992 to the genus Sulfuracidifex as Sulfuracidifex metallicus comb. nov.</title>
        <authorList>
            <person name="Itoh T."/>
            <person name="Miura T."/>
            <person name="Sakai H.D."/>
            <person name="Kato S."/>
            <person name="Ohkuma M."/>
            <person name="Takashina T."/>
        </authorList>
    </citation>
    <scope>NUCLEOTIDE SEQUENCE</scope>
    <source>
        <strain evidence="1 3">IC-006</strain>
        <strain evidence="2">IC-007</strain>
    </source>
</reference>
<dbReference type="EMBL" id="AP018929">
    <property type="protein sequence ID" value="BBG25098.1"/>
    <property type="molecule type" value="Genomic_DNA"/>
</dbReference>
<dbReference type="KEGG" id="step:IC006_2433"/>
<evidence type="ECO:0000313" key="4">
    <source>
        <dbReference type="Proteomes" id="UP000325030"/>
    </source>
</evidence>
<accession>A0A510DYS5</accession>
<accession>A0A510E733</accession>
<protein>
    <recommendedName>
        <fullName evidence="5">Transposase IS4-like domain-containing protein</fullName>
    </recommendedName>
</protein>
<evidence type="ECO:0008006" key="5">
    <source>
        <dbReference type="Google" id="ProtNLM"/>
    </source>
</evidence>
<sequence length="116" mass="12674">MESAVNTVKGRGEGKEVDKSYGGKAYYSDKVYDLSVDVAVPPKRNASSDRSSGAKRKGVEEFKRLGYRRWRDGKGKLHVFVESLFSAVKLSVRALGPPVSPVRSWTLSSSPGLTLP</sequence>
<dbReference type="Proteomes" id="UP000325030">
    <property type="component" value="Chromosome"/>
</dbReference>
<name>A0A510E733_9CREN</name>
<dbReference type="PANTHER" id="PTHR34631">
    <property type="match status" value="1"/>
</dbReference>
<dbReference type="InterPro" id="IPR053172">
    <property type="entry name" value="Tn903_transposase"/>
</dbReference>
<gene>
    <name evidence="1" type="ORF">IC006_2433</name>
    <name evidence="2" type="ORF">IC007_2435</name>
</gene>
<dbReference type="PANTHER" id="PTHR34631:SF3">
    <property type="entry name" value="ISSOD12 TRANSPOSASE TNPA_ISSOD12"/>
    <property type="match status" value="1"/>
</dbReference>
<evidence type="ECO:0000313" key="1">
    <source>
        <dbReference type="EMBL" id="BBG25098.1"/>
    </source>
</evidence>
<evidence type="ECO:0000313" key="3">
    <source>
        <dbReference type="Proteomes" id="UP000322983"/>
    </source>
</evidence>
<dbReference type="EMBL" id="AP018930">
    <property type="protein sequence ID" value="BBG27880.1"/>
    <property type="molecule type" value="Genomic_DNA"/>
</dbReference>
<evidence type="ECO:0000313" key="2">
    <source>
        <dbReference type="EMBL" id="BBG27880.1"/>
    </source>
</evidence>
<proteinExistence type="predicted"/>
<organism evidence="2 4">
    <name type="scientific">Sulfuracidifex tepidarius</name>
    <dbReference type="NCBI Taxonomy" id="1294262"/>
    <lineage>
        <taxon>Archaea</taxon>
        <taxon>Thermoproteota</taxon>
        <taxon>Thermoprotei</taxon>
        <taxon>Sulfolobales</taxon>
        <taxon>Sulfolobaceae</taxon>
        <taxon>Sulfuracidifex</taxon>
    </lineage>
</organism>